<dbReference type="InterPro" id="IPR028081">
    <property type="entry name" value="Leu-bd"/>
</dbReference>
<dbReference type="CDD" id="cd06332">
    <property type="entry name" value="PBP1_aromatic_compounds-like"/>
    <property type="match status" value="1"/>
</dbReference>
<dbReference type="PANTHER" id="PTHR30483">
    <property type="entry name" value="LEUCINE-SPECIFIC-BINDING PROTEIN"/>
    <property type="match status" value="1"/>
</dbReference>
<comment type="similarity">
    <text evidence="1">Belongs to the leucine-binding protein family.</text>
</comment>
<dbReference type="STRING" id="406100.SAMN04488052_11319"/>
<keyword evidence="2 4" id="KW-0732">Signal</keyword>
<dbReference type="OrthoDB" id="9768386at2"/>
<evidence type="ECO:0000256" key="2">
    <source>
        <dbReference type="ARBA" id="ARBA00022729"/>
    </source>
</evidence>
<dbReference type="PANTHER" id="PTHR30483:SF6">
    <property type="entry name" value="PERIPLASMIC BINDING PROTEIN OF ABC TRANSPORTER FOR NATURAL AMINO ACIDS"/>
    <property type="match status" value="1"/>
</dbReference>
<evidence type="ECO:0000313" key="7">
    <source>
        <dbReference type="Proteomes" id="UP000199657"/>
    </source>
</evidence>
<evidence type="ECO:0000256" key="3">
    <source>
        <dbReference type="SAM" id="MobiDB-lite"/>
    </source>
</evidence>
<accession>A0A1H8VJT7</accession>
<feature type="region of interest" description="Disordered" evidence="3">
    <location>
        <begin position="383"/>
        <end position="416"/>
    </location>
</feature>
<feature type="chain" id="PRO_5011508830" evidence="4">
    <location>
        <begin position="26"/>
        <end position="416"/>
    </location>
</feature>
<dbReference type="Proteomes" id="UP000199657">
    <property type="component" value="Unassembled WGS sequence"/>
</dbReference>
<dbReference type="EMBL" id="FOEG01000013">
    <property type="protein sequence ID" value="SEP15702.1"/>
    <property type="molecule type" value="Genomic_DNA"/>
</dbReference>
<feature type="domain" description="Leucine-binding protein" evidence="5">
    <location>
        <begin position="28"/>
        <end position="366"/>
    </location>
</feature>
<protein>
    <submittedName>
        <fullName evidence="6">Branched-chain amino acid transport system substrate-binding protein</fullName>
    </submittedName>
</protein>
<evidence type="ECO:0000256" key="1">
    <source>
        <dbReference type="ARBA" id="ARBA00010062"/>
    </source>
</evidence>
<dbReference type="InterPro" id="IPR028082">
    <property type="entry name" value="Peripla_BP_I"/>
</dbReference>
<dbReference type="RefSeq" id="WP_091646174.1">
    <property type="nucleotide sequence ID" value="NZ_FOEG01000013.1"/>
</dbReference>
<dbReference type="InterPro" id="IPR051010">
    <property type="entry name" value="BCAA_transport"/>
</dbReference>
<evidence type="ECO:0000313" key="6">
    <source>
        <dbReference type="EMBL" id="SEP15702.1"/>
    </source>
</evidence>
<proteinExistence type="inferred from homology"/>
<dbReference type="Pfam" id="PF13458">
    <property type="entry name" value="Peripla_BP_6"/>
    <property type="match status" value="1"/>
</dbReference>
<reference evidence="6 7" key="1">
    <citation type="submission" date="2016-10" db="EMBL/GenBank/DDBJ databases">
        <authorList>
            <person name="de Groot N.N."/>
        </authorList>
    </citation>
    <scope>NUCLEOTIDE SEQUENCE [LARGE SCALE GENOMIC DNA]</scope>
    <source>
        <strain evidence="6 7">CGMCC 1.6291</strain>
    </source>
</reference>
<gene>
    <name evidence="6" type="ORF">SAMN04488052_11319</name>
</gene>
<feature type="signal peptide" evidence="4">
    <location>
        <begin position="1"/>
        <end position="25"/>
    </location>
</feature>
<organism evidence="6 7">
    <name type="scientific">Aquisalimonas asiatica</name>
    <dbReference type="NCBI Taxonomy" id="406100"/>
    <lineage>
        <taxon>Bacteria</taxon>
        <taxon>Pseudomonadati</taxon>
        <taxon>Pseudomonadota</taxon>
        <taxon>Gammaproteobacteria</taxon>
        <taxon>Chromatiales</taxon>
        <taxon>Ectothiorhodospiraceae</taxon>
        <taxon>Aquisalimonas</taxon>
    </lineage>
</organism>
<name>A0A1H8VJT7_9GAMM</name>
<keyword evidence="7" id="KW-1185">Reference proteome</keyword>
<sequence>MKALKTIAIGSASALAVAATVNAQADDTLRVGVIGPTSGVFSFFGEQQRMGVELAIEELGGEVAGYDLEVEFYDSQGDAEVTVDQLRAMDSRDNVDVVVGPVLGGTGLAGLEWASGSGVPTVISYSASEDITMRDRVDNVVRAGWTGAQPMFAFGAYVAEELGYDDIIMVGQDYAFPYDQLGGFMRGFCEAGGGSVERIWHPLDTADYSSILATLPDGDAVLYNGAGSDGLAFFEQYRDFGMHERMTLLGGSNFYAVGDLPEMGESAKGGLSALQYAEGLETDNFIAFRDAFWDMHGEDTMPLAPAEHGYVALKMAVGAVEEAESLDRDAIISALRETEMEDAPRGPFHLDEYGNPVQNIYINEVKEVDGRLKNVPIETYEEVSQFGPYDPDEYLESDPYDRDFPPSDCSDDFYQQ</sequence>
<dbReference type="SUPFAM" id="SSF53822">
    <property type="entry name" value="Periplasmic binding protein-like I"/>
    <property type="match status" value="1"/>
</dbReference>
<dbReference type="AlphaFoldDB" id="A0A1H8VJT7"/>
<evidence type="ECO:0000256" key="4">
    <source>
        <dbReference type="SAM" id="SignalP"/>
    </source>
</evidence>
<evidence type="ECO:0000259" key="5">
    <source>
        <dbReference type="Pfam" id="PF13458"/>
    </source>
</evidence>
<dbReference type="Gene3D" id="3.40.50.2300">
    <property type="match status" value="2"/>
</dbReference>